<dbReference type="InterPro" id="IPR007863">
    <property type="entry name" value="Peptidase_M16_C"/>
</dbReference>
<proteinExistence type="predicted"/>
<dbReference type="SUPFAM" id="SSF63411">
    <property type="entry name" value="LuxS/MPP-like metallohydrolase"/>
    <property type="match status" value="2"/>
</dbReference>
<dbReference type="InterPro" id="IPR050361">
    <property type="entry name" value="MPP/UQCRC_Complex"/>
</dbReference>
<name>A0A1I2UMJ2_9SPHI</name>
<dbReference type="GO" id="GO:0046872">
    <property type="term" value="F:metal ion binding"/>
    <property type="evidence" value="ECO:0007669"/>
    <property type="project" value="InterPro"/>
</dbReference>
<evidence type="ECO:0000259" key="1">
    <source>
        <dbReference type="Pfam" id="PF05193"/>
    </source>
</evidence>
<keyword evidence="3" id="KW-1185">Reference proteome</keyword>
<dbReference type="RefSeq" id="WP_090992299.1">
    <property type="nucleotide sequence ID" value="NZ_FOPP01000002.1"/>
</dbReference>
<protein>
    <submittedName>
        <fullName evidence="2">Predicted Zn-dependent peptidase</fullName>
    </submittedName>
</protein>
<evidence type="ECO:0000313" key="2">
    <source>
        <dbReference type="EMBL" id="SFG78258.1"/>
    </source>
</evidence>
<organism evidence="2 3">
    <name type="scientific">Pedobacter insulae</name>
    <dbReference type="NCBI Taxonomy" id="414048"/>
    <lineage>
        <taxon>Bacteria</taxon>
        <taxon>Pseudomonadati</taxon>
        <taxon>Bacteroidota</taxon>
        <taxon>Sphingobacteriia</taxon>
        <taxon>Sphingobacteriales</taxon>
        <taxon>Sphingobacteriaceae</taxon>
        <taxon>Pedobacter</taxon>
    </lineage>
</organism>
<dbReference type="PANTHER" id="PTHR11851:SF224">
    <property type="entry name" value="PROCESSING PROTEASE"/>
    <property type="match status" value="1"/>
</dbReference>
<gene>
    <name evidence="2" type="ORF">SAMN04489864_102242</name>
</gene>
<dbReference type="OrthoDB" id="9811314at2"/>
<dbReference type="Proteomes" id="UP000199666">
    <property type="component" value="Unassembled WGS sequence"/>
</dbReference>
<dbReference type="Gene3D" id="3.30.830.10">
    <property type="entry name" value="Metalloenzyme, LuxS/M16 peptidase-like"/>
    <property type="match status" value="2"/>
</dbReference>
<dbReference type="STRING" id="414048.SAMN04489864_102242"/>
<dbReference type="PANTHER" id="PTHR11851">
    <property type="entry name" value="METALLOPROTEASE"/>
    <property type="match status" value="1"/>
</dbReference>
<sequence>MLNRTITPPYQQVNDINFIAPEHKILSNGIKVYNFNAGQKELVRIEFIFNNVNWDQNKPLQAVTVNSLINNGTKNLSAKEIAEKVDYFGAFLQSDYGADHITITLYSLSKYLSAVLPIVKAILTESIFPQQELEIFVQNQKQKLQVNLQKNDFLARKTFAHGVFGDTAYGSDITLADYDALRREDLISYFKAAFKPENCVIICAGKFDEREFALLDEFFGKGWENHSPTELNKFHYEPGQGTQIFIAKPDSVQSAIRMGKLAINRAHRDFPAFQVLNTLLGGYFGSRLMANIREDKGYTYGIGSGIASLKHAGYFFIATEVGGDVYEDALKEIYKEIELLRSDRASDEELDLVRNYMLGSLLGSLENIFSHADKFKNLYFSGLNYDYYTNYIHTVKNISTEDIQQIAQQYLDPSTFIEVVVGKQNV</sequence>
<dbReference type="AlphaFoldDB" id="A0A1I2UMJ2"/>
<dbReference type="EMBL" id="FOPP01000002">
    <property type="protein sequence ID" value="SFG78258.1"/>
    <property type="molecule type" value="Genomic_DNA"/>
</dbReference>
<accession>A0A1I2UMJ2</accession>
<reference evidence="2 3" key="1">
    <citation type="submission" date="2016-10" db="EMBL/GenBank/DDBJ databases">
        <authorList>
            <person name="de Groot N.N."/>
        </authorList>
    </citation>
    <scope>NUCLEOTIDE SEQUENCE [LARGE SCALE GENOMIC DNA]</scope>
    <source>
        <strain evidence="2 3">DSM 18684</strain>
    </source>
</reference>
<feature type="domain" description="Peptidase M16 C-terminal" evidence="1">
    <location>
        <begin position="181"/>
        <end position="355"/>
    </location>
</feature>
<evidence type="ECO:0000313" key="3">
    <source>
        <dbReference type="Proteomes" id="UP000199666"/>
    </source>
</evidence>
<dbReference type="Pfam" id="PF05193">
    <property type="entry name" value="Peptidase_M16_C"/>
    <property type="match status" value="1"/>
</dbReference>
<dbReference type="InterPro" id="IPR011249">
    <property type="entry name" value="Metalloenz_LuxS/M16"/>
</dbReference>